<proteinExistence type="predicted"/>
<keyword evidence="2" id="KW-1185">Reference proteome</keyword>
<comment type="caution">
    <text evidence="1">The sequence shown here is derived from an EMBL/GenBank/DDBJ whole genome shotgun (WGS) entry which is preliminary data.</text>
</comment>
<protein>
    <submittedName>
        <fullName evidence="1">Uncharacterized protein</fullName>
    </submittedName>
</protein>
<dbReference type="Proteomes" id="UP001231518">
    <property type="component" value="Chromosome 24"/>
</dbReference>
<name>A0AAD7YH54_MYTSE</name>
<dbReference type="AlphaFoldDB" id="A0AAD7YH54"/>
<gene>
    <name evidence="1" type="ORF">PYW07_010292</name>
</gene>
<dbReference type="EMBL" id="JARGEI010000018">
    <property type="protein sequence ID" value="KAJ8715810.1"/>
    <property type="molecule type" value="Genomic_DNA"/>
</dbReference>
<organism evidence="1 2">
    <name type="scientific">Mythimna separata</name>
    <name type="common">Oriental armyworm</name>
    <name type="synonym">Pseudaletia separata</name>
    <dbReference type="NCBI Taxonomy" id="271217"/>
    <lineage>
        <taxon>Eukaryota</taxon>
        <taxon>Metazoa</taxon>
        <taxon>Ecdysozoa</taxon>
        <taxon>Arthropoda</taxon>
        <taxon>Hexapoda</taxon>
        <taxon>Insecta</taxon>
        <taxon>Pterygota</taxon>
        <taxon>Neoptera</taxon>
        <taxon>Endopterygota</taxon>
        <taxon>Lepidoptera</taxon>
        <taxon>Glossata</taxon>
        <taxon>Ditrysia</taxon>
        <taxon>Noctuoidea</taxon>
        <taxon>Noctuidae</taxon>
        <taxon>Noctuinae</taxon>
        <taxon>Hadenini</taxon>
        <taxon>Mythimna</taxon>
    </lineage>
</organism>
<sequence length="177" mass="21098">MYGFVMRTTVDFKRPDTYIHLYKSLIRSQLEYAVSIWSPLYKRYVESLENVQRKFLKAVRYRCRRNLSSGPCRDFKLMDLKSRRLLLEMMFLYDICSSRYDCSDLVNNLSYVVPRTVVRREVRARPLFAISSCRTNAGVRAPLRRMANNYNTFFSVIDLFTLTPNKFRNKVIKKLTN</sequence>
<reference evidence="1" key="1">
    <citation type="submission" date="2023-03" db="EMBL/GenBank/DDBJ databases">
        <title>Chromosome-level genomes of two armyworms, Mythimna separata and Mythimna loreyi, provide insights into the biosynthesis and reception of sex pheromones.</title>
        <authorList>
            <person name="Zhao H."/>
        </authorList>
    </citation>
    <scope>NUCLEOTIDE SEQUENCE</scope>
    <source>
        <strain evidence="1">BeijingLab</strain>
        <tissue evidence="1">Pupa</tissue>
    </source>
</reference>
<accession>A0AAD7YH54</accession>
<evidence type="ECO:0000313" key="1">
    <source>
        <dbReference type="EMBL" id="KAJ8715810.1"/>
    </source>
</evidence>
<evidence type="ECO:0000313" key="2">
    <source>
        <dbReference type="Proteomes" id="UP001231518"/>
    </source>
</evidence>